<organism evidence="1 2">
    <name type="scientific">Bacterioplanoides pacificum</name>
    <dbReference type="NCBI Taxonomy" id="1171596"/>
    <lineage>
        <taxon>Bacteria</taxon>
        <taxon>Pseudomonadati</taxon>
        <taxon>Pseudomonadota</taxon>
        <taxon>Gammaproteobacteria</taxon>
        <taxon>Oceanospirillales</taxon>
        <taxon>Oceanospirillaceae</taxon>
        <taxon>Bacterioplanoides</taxon>
    </lineage>
</organism>
<dbReference type="InterPro" id="IPR010835">
    <property type="entry name" value="DUF1439"/>
</dbReference>
<sequence length="184" mass="20563">MNTLPTSRPVLQQLLLITLLAVSNLSWGFSYTLEITGQQIQQKVDTLMPLQKKKLFFTVTLSNARVELTEGQQPISLFSEITLEAPNNIRATGRATISGNLSYNAQQGAFYLHNPVIRQLEIDQLDPGLLPTVKQLAQNAASQTLAKRPVYQLDDQDLKQKLAKTMLKSIRVENQLIKAELSAF</sequence>
<name>A0ABV7VUH4_9GAMM</name>
<dbReference type="EMBL" id="JBHRYB010000013">
    <property type="protein sequence ID" value="MFC3681159.1"/>
    <property type="molecule type" value="Genomic_DNA"/>
</dbReference>
<protein>
    <submittedName>
        <fullName evidence="1">DUF1439 domain-containing protein</fullName>
    </submittedName>
</protein>
<evidence type="ECO:0000313" key="1">
    <source>
        <dbReference type="EMBL" id="MFC3681159.1"/>
    </source>
</evidence>
<dbReference type="Pfam" id="PF07273">
    <property type="entry name" value="DUF1439"/>
    <property type="match status" value="1"/>
</dbReference>
<reference evidence="2" key="1">
    <citation type="journal article" date="2019" name="Int. J. Syst. Evol. Microbiol.">
        <title>The Global Catalogue of Microorganisms (GCM) 10K type strain sequencing project: providing services to taxonomists for standard genome sequencing and annotation.</title>
        <authorList>
            <consortium name="The Broad Institute Genomics Platform"/>
            <consortium name="The Broad Institute Genome Sequencing Center for Infectious Disease"/>
            <person name="Wu L."/>
            <person name="Ma J."/>
        </authorList>
    </citation>
    <scope>NUCLEOTIDE SEQUENCE [LARGE SCALE GENOMIC DNA]</scope>
    <source>
        <strain evidence="2">KCTC 42424</strain>
    </source>
</reference>
<gene>
    <name evidence="1" type="ORF">ACFOMG_13725</name>
</gene>
<comment type="caution">
    <text evidence="1">The sequence shown here is derived from an EMBL/GenBank/DDBJ whole genome shotgun (WGS) entry which is preliminary data.</text>
</comment>
<dbReference type="RefSeq" id="WP_376867397.1">
    <property type="nucleotide sequence ID" value="NZ_JBHRYB010000013.1"/>
</dbReference>
<accession>A0ABV7VUH4</accession>
<dbReference type="Proteomes" id="UP001595722">
    <property type="component" value="Unassembled WGS sequence"/>
</dbReference>
<keyword evidence="2" id="KW-1185">Reference proteome</keyword>
<proteinExistence type="predicted"/>
<dbReference type="Gene3D" id="3.15.10.40">
    <property type="entry name" value="Uncharacterised protein PF07273, DUF1439"/>
    <property type="match status" value="1"/>
</dbReference>
<evidence type="ECO:0000313" key="2">
    <source>
        <dbReference type="Proteomes" id="UP001595722"/>
    </source>
</evidence>